<feature type="transmembrane region" description="Helical" evidence="7">
    <location>
        <begin position="125"/>
        <end position="145"/>
    </location>
</feature>
<dbReference type="RefSeq" id="WP_377198120.1">
    <property type="nucleotide sequence ID" value="NZ_JBHUHF010000001.1"/>
</dbReference>
<feature type="domain" description="ABC transmembrane type-1" evidence="8">
    <location>
        <begin position="88"/>
        <end position="299"/>
    </location>
</feature>
<dbReference type="PANTHER" id="PTHR30193:SF41">
    <property type="entry name" value="DIACETYLCHITOBIOSE UPTAKE SYSTEM PERMEASE PROTEIN NGCF"/>
    <property type="match status" value="1"/>
</dbReference>
<evidence type="ECO:0000259" key="8">
    <source>
        <dbReference type="PROSITE" id="PS50928"/>
    </source>
</evidence>
<reference evidence="10" key="1">
    <citation type="journal article" date="2019" name="Int. J. Syst. Evol. Microbiol.">
        <title>The Global Catalogue of Microorganisms (GCM) 10K type strain sequencing project: providing services to taxonomists for standard genome sequencing and annotation.</title>
        <authorList>
            <consortium name="The Broad Institute Genomics Platform"/>
            <consortium name="The Broad Institute Genome Sequencing Center for Infectious Disease"/>
            <person name="Wu L."/>
            <person name="Ma J."/>
        </authorList>
    </citation>
    <scope>NUCLEOTIDE SEQUENCE [LARGE SCALE GENOMIC DNA]</scope>
    <source>
        <strain evidence="10">CCM 7043</strain>
    </source>
</reference>
<name>A0ABW4V8V5_9MICO</name>
<dbReference type="Gene3D" id="1.10.3720.10">
    <property type="entry name" value="MetI-like"/>
    <property type="match status" value="1"/>
</dbReference>
<dbReference type="EMBL" id="JBHUHF010000001">
    <property type="protein sequence ID" value="MFD2026276.1"/>
    <property type="molecule type" value="Genomic_DNA"/>
</dbReference>
<dbReference type="SUPFAM" id="SSF161098">
    <property type="entry name" value="MetI-like"/>
    <property type="match status" value="1"/>
</dbReference>
<feature type="transmembrane region" description="Helical" evidence="7">
    <location>
        <begin position="278"/>
        <end position="302"/>
    </location>
</feature>
<dbReference type="InterPro" id="IPR051393">
    <property type="entry name" value="ABC_transporter_permease"/>
</dbReference>
<dbReference type="InterPro" id="IPR000515">
    <property type="entry name" value="MetI-like"/>
</dbReference>
<keyword evidence="3" id="KW-1003">Cell membrane</keyword>
<dbReference type="Proteomes" id="UP001597338">
    <property type="component" value="Unassembled WGS sequence"/>
</dbReference>
<keyword evidence="6 7" id="KW-0472">Membrane</keyword>
<comment type="subcellular location">
    <subcellularLocation>
        <location evidence="1 7">Cell membrane</location>
        <topology evidence="1 7">Multi-pass membrane protein</topology>
    </subcellularLocation>
</comment>
<evidence type="ECO:0000313" key="9">
    <source>
        <dbReference type="EMBL" id="MFD2026276.1"/>
    </source>
</evidence>
<dbReference type="PANTHER" id="PTHR30193">
    <property type="entry name" value="ABC TRANSPORTER PERMEASE PROTEIN"/>
    <property type="match status" value="1"/>
</dbReference>
<feature type="transmembrane region" description="Helical" evidence="7">
    <location>
        <begin position="226"/>
        <end position="246"/>
    </location>
</feature>
<evidence type="ECO:0000256" key="3">
    <source>
        <dbReference type="ARBA" id="ARBA00022475"/>
    </source>
</evidence>
<proteinExistence type="inferred from homology"/>
<feature type="transmembrane region" description="Helical" evidence="7">
    <location>
        <begin position="172"/>
        <end position="195"/>
    </location>
</feature>
<dbReference type="Pfam" id="PF00528">
    <property type="entry name" value="BPD_transp_1"/>
    <property type="match status" value="1"/>
</dbReference>
<evidence type="ECO:0000256" key="1">
    <source>
        <dbReference type="ARBA" id="ARBA00004651"/>
    </source>
</evidence>
<dbReference type="CDD" id="cd06261">
    <property type="entry name" value="TM_PBP2"/>
    <property type="match status" value="1"/>
</dbReference>
<feature type="transmembrane region" description="Helical" evidence="7">
    <location>
        <begin position="87"/>
        <end position="113"/>
    </location>
</feature>
<feature type="transmembrane region" description="Helical" evidence="7">
    <location>
        <begin position="21"/>
        <end position="54"/>
    </location>
</feature>
<keyword evidence="10" id="KW-1185">Reference proteome</keyword>
<evidence type="ECO:0000256" key="6">
    <source>
        <dbReference type="ARBA" id="ARBA00023136"/>
    </source>
</evidence>
<evidence type="ECO:0000256" key="7">
    <source>
        <dbReference type="RuleBase" id="RU363032"/>
    </source>
</evidence>
<comment type="caution">
    <text evidence="9">The sequence shown here is derived from an EMBL/GenBank/DDBJ whole genome shotgun (WGS) entry which is preliminary data.</text>
</comment>
<dbReference type="PROSITE" id="PS50928">
    <property type="entry name" value="ABC_TM1"/>
    <property type="match status" value="1"/>
</dbReference>
<dbReference type="InterPro" id="IPR035906">
    <property type="entry name" value="MetI-like_sf"/>
</dbReference>
<comment type="similarity">
    <text evidence="7">Belongs to the binding-protein-dependent transport system permease family.</text>
</comment>
<evidence type="ECO:0000256" key="5">
    <source>
        <dbReference type="ARBA" id="ARBA00022989"/>
    </source>
</evidence>
<keyword evidence="5 7" id="KW-1133">Transmembrane helix</keyword>
<keyword evidence="2 7" id="KW-0813">Transport</keyword>
<evidence type="ECO:0000313" key="10">
    <source>
        <dbReference type="Proteomes" id="UP001597338"/>
    </source>
</evidence>
<evidence type="ECO:0000256" key="2">
    <source>
        <dbReference type="ARBA" id="ARBA00022448"/>
    </source>
</evidence>
<sequence length="314" mass="33352">MPRTTTYRPPVPPPTRSRRGFASSLVNGLMTVPAAAVYTGLTVVPVGFAVYYSFTQYNGIPSQPPTWVGLENYARIIQDPIGDLRPAVWVTTLIAVVGAFLVNAAALGLALLLRRTTPFNTFARVVMFYPHVLSALIVGFLWQAILGPQGAVNNLLESTGQSSLPFLADPDWALATLIAVIVWAQFGVQLVLYLAGLQAVSPELQEAARLDGAGGIQVFRHVTWPALAPTVTVTIVTSVLSLLKVYDVVLGLTNGGPGDATQTWAYEVLAVSFANNKVGLACAQAVLLVLVAGILSFTIIALRRRAEEGAEAVG</sequence>
<protein>
    <submittedName>
        <fullName evidence="9">Carbohydrate ABC transporter permease</fullName>
    </submittedName>
</protein>
<keyword evidence="4 7" id="KW-0812">Transmembrane</keyword>
<organism evidence="9 10">
    <name type="scientific">Promicromonospora aerolata</name>
    <dbReference type="NCBI Taxonomy" id="195749"/>
    <lineage>
        <taxon>Bacteria</taxon>
        <taxon>Bacillati</taxon>
        <taxon>Actinomycetota</taxon>
        <taxon>Actinomycetes</taxon>
        <taxon>Micrococcales</taxon>
        <taxon>Promicromonosporaceae</taxon>
        <taxon>Promicromonospora</taxon>
    </lineage>
</organism>
<gene>
    <name evidence="9" type="ORF">ACFSL2_12230</name>
</gene>
<evidence type="ECO:0000256" key="4">
    <source>
        <dbReference type="ARBA" id="ARBA00022692"/>
    </source>
</evidence>
<accession>A0ABW4V8V5</accession>